<proteinExistence type="predicted"/>
<accession>A0A815WU35</accession>
<dbReference type="InterPro" id="IPR013761">
    <property type="entry name" value="SAM/pointed_sf"/>
</dbReference>
<protein>
    <recommendedName>
        <fullName evidence="1">SAM domain-containing protein</fullName>
    </recommendedName>
</protein>
<comment type="caution">
    <text evidence="2">The sequence shown here is derived from an EMBL/GenBank/DDBJ whole genome shotgun (WGS) entry which is preliminary data.</text>
</comment>
<dbReference type="Pfam" id="PF07647">
    <property type="entry name" value="SAM_2"/>
    <property type="match status" value="1"/>
</dbReference>
<dbReference type="Gene3D" id="1.10.150.50">
    <property type="entry name" value="Transcription Factor, Ets-1"/>
    <property type="match status" value="1"/>
</dbReference>
<evidence type="ECO:0000313" key="3">
    <source>
        <dbReference type="Proteomes" id="UP000663889"/>
    </source>
</evidence>
<feature type="domain" description="SAM" evidence="1">
    <location>
        <begin position="100"/>
        <end position="151"/>
    </location>
</feature>
<dbReference type="AlphaFoldDB" id="A0A815WU35"/>
<dbReference type="InterPro" id="IPR001660">
    <property type="entry name" value="SAM"/>
</dbReference>
<evidence type="ECO:0000259" key="1">
    <source>
        <dbReference type="PROSITE" id="PS50105"/>
    </source>
</evidence>
<name>A0A815WU35_9BILA</name>
<evidence type="ECO:0000313" key="2">
    <source>
        <dbReference type="EMBL" id="CAF1545137.1"/>
    </source>
</evidence>
<dbReference type="EMBL" id="CAJNOU010009261">
    <property type="protein sequence ID" value="CAF1545137.1"/>
    <property type="molecule type" value="Genomic_DNA"/>
</dbReference>
<reference evidence="2" key="1">
    <citation type="submission" date="2021-02" db="EMBL/GenBank/DDBJ databases">
        <authorList>
            <person name="Nowell W R."/>
        </authorList>
    </citation>
    <scope>NUCLEOTIDE SEQUENCE</scope>
</reference>
<dbReference type="Proteomes" id="UP000663889">
    <property type="component" value="Unassembled WGS sequence"/>
</dbReference>
<dbReference type="SUPFAM" id="SSF47769">
    <property type="entry name" value="SAM/Pointed domain"/>
    <property type="match status" value="1"/>
</dbReference>
<gene>
    <name evidence="2" type="ORF">SEV965_LOCUS38368</name>
</gene>
<sequence>MSQPTETITVNVDKDIIQRTEFKEFVKELEDSPHVIIIMNETYGTIIISGKQVAVNTSKAQIQNKIDKLSSNTNFFNTPDPKLPDQNIKEVMMSSSPESWSIEQVAQWLESINMTAFIENFKQNEIDGSLLISDGLDDTLLKELIGELEYG</sequence>
<feature type="non-terminal residue" evidence="2">
    <location>
        <position position="1"/>
    </location>
</feature>
<dbReference type="PROSITE" id="PS50105">
    <property type="entry name" value="SAM_DOMAIN"/>
    <property type="match status" value="1"/>
</dbReference>
<organism evidence="2 3">
    <name type="scientific">Rotaria sordida</name>
    <dbReference type="NCBI Taxonomy" id="392033"/>
    <lineage>
        <taxon>Eukaryota</taxon>
        <taxon>Metazoa</taxon>
        <taxon>Spiralia</taxon>
        <taxon>Gnathifera</taxon>
        <taxon>Rotifera</taxon>
        <taxon>Eurotatoria</taxon>
        <taxon>Bdelloidea</taxon>
        <taxon>Philodinida</taxon>
        <taxon>Philodinidae</taxon>
        <taxon>Rotaria</taxon>
    </lineage>
</organism>